<keyword evidence="3" id="KW-1185">Reference proteome</keyword>
<accession>A0AA40G3H3</accession>
<evidence type="ECO:0000313" key="3">
    <source>
        <dbReference type="Proteomes" id="UP001177670"/>
    </source>
</evidence>
<feature type="region of interest" description="Disordered" evidence="1">
    <location>
        <begin position="36"/>
        <end position="56"/>
    </location>
</feature>
<comment type="caution">
    <text evidence="2">The sequence shown here is derived from an EMBL/GenBank/DDBJ whole genome shotgun (WGS) entry which is preliminary data.</text>
</comment>
<protein>
    <submittedName>
        <fullName evidence="2">Uncharacterized protein</fullName>
    </submittedName>
</protein>
<dbReference type="EMBL" id="JAHYIQ010000007">
    <property type="protein sequence ID" value="KAK1130341.1"/>
    <property type="molecule type" value="Genomic_DNA"/>
</dbReference>
<name>A0AA40G3H3_9HYME</name>
<gene>
    <name evidence="2" type="ORF">K0M31_018477</name>
</gene>
<reference evidence="2" key="1">
    <citation type="submission" date="2021-10" db="EMBL/GenBank/DDBJ databases">
        <title>Melipona bicolor Genome sequencing and assembly.</title>
        <authorList>
            <person name="Araujo N.S."/>
            <person name="Arias M.C."/>
        </authorList>
    </citation>
    <scope>NUCLEOTIDE SEQUENCE</scope>
    <source>
        <strain evidence="2">USP_2M_L1-L4_2017</strain>
        <tissue evidence="2">Whole body</tissue>
    </source>
</reference>
<organism evidence="2 3">
    <name type="scientific">Melipona bicolor</name>
    <dbReference type="NCBI Taxonomy" id="60889"/>
    <lineage>
        <taxon>Eukaryota</taxon>
        <taxon>Metazoa</taxon>
        <taxon>Ecdysozoa</taxon>
        <taxon>Arthropoda</taxon>
        <taxon>Hexapoda</taxon>
        <taxon>Insecta</taxon>
        <taxon>Pterygota</taxon>
        <taxon>Neoptera</taxon>
        <taxon>Endopterygota</taxon>
        <taxon>Hymenoptera</taxon>
        <taxon>Apocrita</taxon>
        <taxon>Aculeata</taxon>
        <taxon>Apoidea</taxon>
        <taxon>Anthophila</taxon>
        <taxon>Apidae</taxon>
        <taxon>Melipona</taxon>
    </lineage>
</organism>
<evidence type="ECO:0000256" key="1">
    <source>
        <dbReference type="SAM" id="MobiDB-lite"/>
    </source>
</evidence>
<proteinExistence type="predicted"/>
<feature type="non-terminal residue" evidence="2">
    <location>
        <position position="1"/>
    </location>
</feature>
<evidence type="ECO:0000313" key="2">
    <source>
        <dbReference type="EMBL" id="KAK1130341.1"/>
    </source>
</evidence>
<dbReference type="AlphaFoldDB" id="A0AA40G3H3"/>
<dbReference type="Proteomes" id="UP001177670">
    <property type="component" value="Unassembled WGS sequence"/>
</dbReference>
<sequence length="123" mass="14725">MARRRRAARREKWRVGIYHPQIRRVCTERREAEARLEKREREREAKMERERLEKQRAAEQAVHKHFEESLRLAQQKLKSRQFKYLTAGLDYASNVQGRRLGNSENLAATCLHRHSAEVAADFR</sequence>